<evidence type="ECO:0000313" key="3">
    <source>
        <dbReference type="Proteomes" id="UP000333828"/>
    </source>
</evidence>
<feature type="chain" id="PRO_5022840970" evidence="1">
    <location>
        <begin position="34"/>
        <end position="218"/>
    </location>
</feature>
<accession>A0A5E4V0N9</accession>
<reference evidence="2 3" key="1">
    <citation type="submission" date="2019-08" db="EMBL/GenBank/DDBJ databases">
        <authorList>
            <person name="Peeters C."/>
        </authorList>
    </citation>
    <scope>NUCLEOTIDE SEQUENCE [LARGE SCALE GENOMIC DNA]</scope>
    <source>
        <strain evidence="2 3">LMG 31115</strain>
    </source>
</reference>
<dbReference type="Proteomes" id="UP000333828">
    <property type="component" value="Unassembled WGS sequence"/>
</dbReference>
<sequence length="218" mass="21092">MSAYRDIRRLHGAPLTVAVAMVLAAGFAGTAFAEDIYIVNGQLAGTSATVESGVAVGVTGALTVNQAAGLNNAQANSALIANGGSVTLGTSSTNQAAVVTSTTGAASAAIQGNAFSGTSGLVQVNQASGAGNLQRNATVIVMGDAAGVASVSDTALSAAISKGGPAGHDNLNDQFRTASISGDAFRGASGVVQVNQSAGIGNVTANVFVLRPPAGTAF</sequence>
<proteinExistence type="predicted"/>
<name>A0A5E4V0N9_9BURK</name>
<feature type="signal peptide" evidence="1">
    <location>
        <begin position="1"/>
        <end position="33"/>
    </location>
</feature>
<gene>
    <name evidence="2" type="ORF">PIN31115_02361</name>
</gene>
<protein>
    <submittedName>
        <fullName evidence="2">Uncharacterized protein</fullName>
    </submittedName>
</protein>
<dbReference type="AlphaFoldDB" id="A0A5E4V0N9"/>
<organism evidence="2 3">
    <name type="scientific">Pandoraea iniqua</name>
    <dbReference type="NCBI Taxonomy" id="2508288"/>
    <lineage>
        <taxon>Bacteria</taxon>
        <taxon>Pseudomonadati</taxon>
        <taxon>Pseudomonadota</taxon>
        <taxon>Betaproteobacteria</taxon>
        <taxon>Burkholderiales</taxon>
        <taxon>Burkholderiaceae</taxon>
        <taxon>Pandoraea</taxon>
    </lineage>
</organism>
<evidence type="ECO:0000256" key="1">
    <source>
        <dbReference type="SAM" id="SignalP"/>
    </source>
</evidence>
<evidence type="ECO:0000313" key="2">
    <source>
        <dbReference type="EMBL" id="VVE05798.1"/>
    </source>
</evidence>
<dbReference type="EMBL" id="CABPSI010000002">
    <property type="protein sequence ID" value="VVE05798.1"/>
    <property type="molecule type" value="Genomic_DNA"/>
</dbReference>
<keyword evidence="1" id="KW-0732">Signal</keyword>
<dbReference type="RefSeq" id="WP_254439504.1">
    <property type="nucleotide sequence ID" value="NZ_CABPSI010000002.1"/>
</dbReference>
<keyword evidence="3" id="KW-1185">Reference proteome</keyword>